<dbReference type="AlphaFoldDB" id="A0A5C8Z613"/>
<evidence type="ECO:0000256" key="2">
    <source>
        <dbReference type="SAM" id="Phobius"/>
    </source>
</evidence>
<dbReference type="PANTHER" id="PTHR23542">
    <property type="match status" value="1"/>
</dbReference>
<feature type="transmembrane region" description="Helical" evidence="2">
    <location>
        <begin position="107"/>
        <end position="133"/>
    </location>
</feature>
<feature type="transmembrane region" description="Helical" evidence="2">
    <location>
        <begin position="398"/>
        <end position="419"/>
    </location>
</feature>
<dbReference type="Gene3D" id="1.20.1250.20">
    <property type="entry name" value="MFS general substrate transporter like domains"/>
    <property type="match status" value="1"/>
</dbReference>
<dbReference type="InterPro" id="IPR036259">
    <property type="entry name" value="MFS_trans_sf"/>
</dbReference>
<evidence type="ECO:0000256" key="1">
    <source>
        <dbReference type="SAM" id="MobiDB-lite"/>
    </source>
</evidence>
<name>A0A5C8Z613_9ACTN</name>
<feature type="region of interest" description="Disordered" evidence="1">
    <location>
        <begin position="195"/>
        <end position="223"/>
    </location>
</feature>
<dbReference type="EMBL" id="VKAC01000013">
    <property type="protein sequence ID" value="TXR52628.1"/>
    <property type="molecule type" value="Genomic_DNA"/>
</dbReference>
<feature type="transmembrane region" description="Helical" evidence="2">
    <location>
        <begin position="80"/>
        <end position="101"/>
    </location>
</feature>
<reference evidence="3 4" key="1">
    <citation type="submission" date="2019-07" db="EMBL/GenBank/DDBJ databases">
        <title>Quadrisphaera sp. strain DD2A genome sequencing and assembly.</title>
        <authorList>
            <person name="Kim I."/>
        </authorList>
    </citation>
    <scope>NUCLEOTIDE SEQUENCE [LARGE SCALE GENOMIC DNA]</scope>
    <source>
        <strain evidence="3 4">DD2A</strain>
    </source>
</reference>
<keyword evidence="4" id="KW-1185">Reference proteome</keyword>
<evidence type="ECO:0000313" key="4">
    <source>
        <dbReference type="Proteomes" id="UP000321234"/>
    </source>
</evidence>
<feature type="transmembrane region" description="Helical" evidence="2">
    <location>
        <begin position="234"/>
        <end position="254"/>
    </location>
</feature>
<dbReference type="OrthoDB" id="9180256at2"/>
<gene>
    <name evidence="3" type="ORF">FMM08_19080</name>
</gene>
<protein>
    <submittedName>
        <fullName evidence="3">MFS transporter</fullName>
    </submittedName>
</protein>
<feature type="transmembrane region" description="Helical" evidence="2">
    <location>
        <begin position="298"/>
        <end position="318"/>
    </location>
</feature>
<accession>A0A5C8Z613</accession>
<evidence type="ECO:0000313" key="3">
    <source>
        <dbReference type="EMBL" id="TXR52628.1"/>
    </source>
</evidence>
<keyword evidence="2" id="KW-0472">Membrane</keyword>
<feature type="transmembrane region" description="Helical" evidence="2">
    <location>
        <begin position="366"/>
        <end position="386"/>
    </location>
</feature>
<keyword evidence="2" id="KW-1133">Transmembrane helix</keyword>
<dbReference type="Proteomes" id="UP000321234">
    <property type="component" value="Unassembled WGS sequence"/>
</dbReference>
<comment type="caution">
    <text evidence="3">The sequence shown here is derived from an EMBL/GenBank/DDBJ whole genome shotgun (WGS) entry which is preliminary data.</text>
</comment>
<dbReference type="SUPFAM" id="SSF103473">
    <property type="entry name" value="MFS general substrate transporter"/>
    <property type="match status" value="1"/>
</dbReference>
<dbReference type="Pfam" id="PF07690">
    <property type="entry name" value="MFS_1"/>
    <property type="match status" value="1"/>
</dbReference>
<feature type="transmembrane region" description="Helical" evidence="2">
    <location>
        <begin position="145"/>
        <end position="168"/>
    </location>
</feature>
<sequence length="430" mass="41707">MTAPQTYRQLLALRGAAAFFAAASTGRTGVAATGLGLVWLVHGASGSFGAAGAAVAAFAVAEAVAGPQVARAVDRWGQTAVLPAALGVHAVAVLVLVTLVTGAAPGAAVVAAAALAGASAPQLGAMSSVRWALLLRDHRDALPRAFALESLANALAFLAGPVLVSALAAAGRPWAGSAGALVLVVGGGLALSLQRRTAPPGRGAGRRRAVEERPAAPTPAAAPGRRALRRPVPLLLVGASGLLGVHFGGVPLVTAAWGEQLGGPAAAAPLVAASSFAGLAGAWAFGLRTWRTAPLAQVAGAGGFLALGCGLVAAAGAIDVRGGATGTSVALLVGGLVLASVVVPVVVVQVGVVLEREVPRGVLTEALAWTGSASAAGSAVGAAVVGRVVDGAGAGTGAVVLVVVAGLLTGLATWAHRVVSLDRGRLMKHL</sequence>
<feature type="transmembrane region" description="Helical" evidence="2">
    <location>
        <begin position="266"/>
        <end position="286"/>
    </location>
</feature>
<feature type="transmembrane region" description="Helical" evidence="2">
    <location>
        <begin position="36"/>
        <end position="60"/>
    </location>
</feature>
<organism evidence="3 4">
    <name type="scientific">Quadrisphaera setariae</name>
    <dbReference type="NCBI Taxonomy" id="2593304"/>
    <lineage>
        <taxon>Bacteria</taxon>
        <taxon>Bacillati</taxon>
        <taxon>Actinomycetota</taxon>
        <taxon>Actinomycetes</taxon>
        <taxon>Kineosporiales</taxon>
        <taxon>Kineosporiaceae</taxon>
        <taxon>Quadrisphaera</taxon>
    </lineage>
</organism>
<keyword evidence="2" id="KW-0812">Transmembrane</keyword>
<dbReference type="GO" id="GO:0022857">
    <property type="term" value="F:transmembrane transporter activity"/>
    <property type="evidence" value="ECO:0007669"/>
    <property type="project" value="InterPro"/>
</dbReference>
<feature type="transmembrane region" description="Helical" evidence="2">
    <location>
        <begin position="330"/>
        <end position="354"/>
    </location>
</feature>
<dbReference type="InterPro" id="IPR011701">
    <property type="entry name" value="MFS"/>
</dbReference>
<feature type="transmembrane region" description="Helical" evidence="2">
    <location>
        <begin position="174"/>
        <end position="193"/>
    </location>
</feature>
<dbReference type="PANTHER" id="PTHR23542:SF1">
    <property type="entry name" value="MAJOR FACILITATOR SUPERFAMILY (MFS) PROFILE DOMAIN-CONTAINING PROTEIN"/>
    <property type="match status" value="1"/>
</dbReference>
<proteinExistence type="predicted"/>